<evidence type="ECO:0000313" key="2">
    <source>
        <dbReference type="EMBL" id="CDA10495.1"/>
    </source>
</evidence>
<proteinExistence type="predicted"/>
<dbReference type="InterPro" id="IPR036390">
    <property type="entry name" value="WH_DNA-bd_sf"/>
</dbReference>
<dbReference type="InterPro" id="IPR036388">
    <property type="entry name" value="WH-like_DNA-bd_sf"/>
</dbReference>
<gene>
    <name evidence="2" type="ORF">BN488_01534</name>
</gene>
<accession>R5X6R8</accession>
<evidence type="ECO:0008006" key="4">
    <source>
        <dbReference type="Google" id="ProtNLM"/>
    </source>
</evidence>
<dbReference type="Gene3D" id="1.10.10.10">
    <property type="entry name" value="Winged helix-like DNA-binding domain superfamily/Winged helix DNA-binding domain"/>
    <property type="match status" value="1"/>
</dbReference>
<dbReference type="RefSeq" id="WP_022071785.1">
    <property type="nucleotide sequence ID" value="NZ_HF999327.1"/>
</dbReference>
<feature type="region of interest" description="Disordered" evidence="1">
    <location>
        <begin position="127"/>
        <end position="150"/>
    </location>
</feature>
<dbReference type="EMBL" id="CBBD010000040">
    <property type="protein sequence ID" value="CDA10495.1"/>
    <property type="molecule type" value="Genomic_DNA"/>
</dbReference>
<dbReference type="AlphaFoldDB" id="R5X6R8"/>
<sequence>MEFKYEYKSKTIFSDGIWKDQNIKGNEKLVLIYLIGHYNPKEGYAFPSINTMVTECGINKRTVIKVLSSLEEKGYIKKVQSPKIKTDKGVQYQNNKYFIKCAGYMCYKKNQKNNSPLEDQIPVAAETKEDKKVEEQQESTQDTYYTPAGNVEGQMDIQDYDLKNESTTNDSDEVKEVNIMFDSYKDLYELALINGMDSILSPTTRYGIVEYANAYGLVVPQ</sequence>
<dbReference type="Proteomes" id="UP000017980">
    <property type="component" value="Unassembled WGS sequence"/>
</dbReference>
<organism evidence="2 3">
    <name type="scientific">Intestinibacter bartlettii CAG:1329</name>
    <dbReference type="NCBI Taxonomy" id="1263063"/>
    <lineage>
        <taxon>Bacteria</taxon>
        <taxon>Bacillati</taxon>
        <taxon>Bacillota</taxon>
        <taxon>Clostridia</taxon>
        <taxon>Peptostreptococcales</taxon>
        <taxon>Peptostreptococcaceae</taxon>
        <taxon>Intestinibacter</taxon>
    </lineage>
</organism>
<evidence type="ECO:0000313" key="3">
    <source>
        <dbReference type="Proteomes" id="UP000017980"/>
    </source>
</evidence>
<dbReference type="Pfam" id="PF13730">
    <property type="entry name" value="HTH_36"/>
    <property type="match status" value="1"/>
</dbReference>
<name>R5X6R8_9FIRM</name>
<dbReference type="SUPFAM" id="SSF46785">
    <property type="entry name" value="Winged helix' DNA-binding domain"/>
    <property type="match status" value="1"/>
</dbReference>
<comment type="caution">
    <text evidence="2">The sequence shown here is derived from an EMBL/GenBank/DDBJ whole genome shotgun (WGS) entry which is preliminary data.</text>
</comment>
<evidence type="ECO:0000256" key="1">
    <source>
        <dbReference type="SAM" id="MobiDB-lite"/>
    </source>
</evidence>
<reference evidence="2" key="1">
    <citation type="submission" date="2012-11" db="EMBL/GenBank/DDBJ databases">
        <title>Dependencies among metagenomic species, viruses, plasmids and units of genetic variation.</title>
        <authorList>
            <person name="Nielsen H.B."/>
            <person name="Almeida M."/>
            <person name="Juncker A.S."/>
            <person name="Rasmussen S."/>
            <person name="Li J."/>
            <person name="Sunagawa S."/>
            <person name="Plichta D."/>
            <person name="Gautier L."/>
            <person name="Le Chatelier E."/>
            <person name="Peletier E."/>
            <person name="Bonde I."/>
            <person name="Nielsen T."/>
            <person name="Manichanh C."/>
            <person name="Arumugam M."/>
            <person name="Batto J."/>
            <person name="Santos M.B.Q.D."/>
            <person name="Blom N."/>
            <person name="Borruel N."/>
            <person name="Burgdorf K.S."/>
            <person name="Boumezbeur F."/>
            <person name="Casellas F."/>
            <person name="Dore J."/>
            <person name="Guarner F."/>
            <person name="Hansen T."/>
            <person name="Hildebrand F."/>
            <person name="Kaas R.S."/>
            <person name="Kennedy S."/>
            <person name="Kristiansen K."/>
            <person name="Kultima J.R."/>
            <person name="Leonard P."/>
            <person name="Levenez F."/>
            <person name="Lund O."/>
            <person name="Moumen B."/>
            <person name="Le Paslier D."/>
            <person name="Pons N."/>
            <person name="Pedersen O."/>
            <person name="Prifti E."/>
            <person name="Qin J."/>
            <person name="Raes J."/>
            <person name="Tap J."/>
            <person name="Tims S."/>
            <person name="Ussery D.W."/>
            <person name="Yamada T."/>
            <person name="MetaHit consortium"/>
            <person name="Renault P."/>
            <person name="Sicheritz-Ponten T."/>
            <person name="Bork P."/>
            <person name="Wang J."/>
            <person name="Brunak S."/>
            <person name="Ehrlich S.D."/>
        </authorList>
    </citation>
    <scope>NUCLEOTIDE SEQUENCE [LARGE SCALE GENOMIC DNA]</scope>
</reference>
<protein>
    <recommendedName>
        <fullName evidence="4">Helix-turn-helix domain-containing protein</fullName>
    </recommendedName>
</protein>